<keyword evidence="2" id="KW-1185">Reference proteome</keyword>
<evidence type="ECO:0000313" key="1">
    <source>
        <dbReference type="EMBL" id="GBM76624.1"/>
    </source>
</evidence>
<comment type="caution">
    <text evidence="1">The sequence shown here is derived from an EMBL/GenBank/DDBJ whole genome shotgun (WGS) entry which is preliminary data.</text>
</comment>
<reference evidence="1 2" key="1">
    <citation type="journal article" date="2019" name="Sci. Rep.">
        <title>Orb-weaving spider Araneus ventricosus genome elucidates the spidroin gene catalogue.</title>
        <authorList>
            <person name="Kono N."/>
            <person name="Nakamura H."/>
            <person name="Ohtoshi R."/>
            <person name="Moran D.A.P."/>
            <person name="Shinohara A."/>
            <person name="Yoshida Y."/>
            <person name="Fujiwara M."/>
            <person name="Mori M."/>
            <person name="Tomita M."/>
            <person name="Arakawa K."/>
        </authorList>
    </citation>
    <scope>NUCLEOTIDE SEQUENCE [LARGE SCALE GENOMIC DNA]</scope>
</reference>
<name>A0A4Y2IG69_ARAVE</name>
<protein>
    <submittedName>
        <fullName evidence="1">Uncharacterized protein</fullName>
    </submittedName>
</protein>
<gene>
    <name evidence="1" type="ORF">AVEN_51678_1</name>
</gene>
<proteinExistence type="predicted"/>
<evidence type="ECO:0000313" key="2">
    <source>
        <dbReference type="Proteomes" id="UP000499080"/>
    </source>
</evidence>
<dbReference type="EMBL" id="BGPR01002636">
    <property type="protein sequence ID" value="GBM76624.1"/>
    <property type="molecule type" value="Genomic_DNA"/>
</dbReference>
<dbReference type="Proteomes" id="UP000499080">
    <property type="component" value="Unassembled WGS sequence"/>
</dbReference>
<dbReference type="AlphaFoldDB" id="A0A4Y2IG69"/>
<accession>A0A4Y2IG69</accession>
<organism evidence="1 2">
    <name type="scientific">Araneus ventricosus</name>
    <name type="common">Orbweaver spider</name>
    <name type="synonym">Epeira ventricosa</name>
    <dbReference type="NCBI Taxonomy" id="182803"/>
    <lineage>
        <taxon>Eukaryota</taxon>
        <taxon>Metazoa</taxon>
        <taxon>Ecdysozoa</taxon>
        <taxon>Arthropoda</taxon>
        <taxon>Chelicerata</taxon>
        <taxon>Arachnida</taxon>
        <taxon>Araneae</taxon>
        <taxon>Araneomorphae</taxon>
        <taxon>Entelegynae</taxon>
        <taxon>Araneoidea</taxon>
        <taxon>Araneidae</taxon>
        <taxon>Araneus</taxon>
    </lineage>
</organism>
<sequence>MQSQLLQLRKTTGLKNTLESFFNLRSNGLSFYEFRPRFALFPVFETGRSNVARGLVIASVVSRVMAVNSSHIKGKGIGQTASVHPFTRALLRYLISTNRRNGATVRIIAGIEDLFEVSSVTPIEEK</sequence>